<gene>
    <name evidence="1" type="ORF">SPELUC_LOCUS9025</name>
</gene>
<keyword evidence="2" id="KW-1185">Reference proteome</keyword>
<comment type="caution">
    <text evidence="1">The sequence shown here is derived from an EMBL/GenBank/DDBJ whole genome shotgun (WGS) entry which is preliminary data.</text>
</comment>
<feature type="non-terminal residue" evidence="1">
    <location>
        <position position="1"/>
    </location>
</feature>
<dbReference type="EMBL" id="CAJVPW010014469">
    <property type="protein sequence ID" value="CAG8654069.1"/>
    <property type="molecule type" value="Genomic_DNA"/>
</dbReference>
<evidence type="ECO:0000313" key="1">
    <source>
        <dbReference type="EMBL" id="CAG8654069.1"/>
    </source>
</evidence>
<reference evidence="1" key="1">
    <citation type="submission" date="2021-06" db="EMBL/GenBank/DDBJ databases">
        <authorList>
            <person name="Kallberg Y."/>
            <person name="Tangrot J."/>
            <person name="Rosling A."/>
        </authorList>
    </citation>
    <scope>NUCLEOTIDE SEQUENCE</scope>
    <source>
        <strain evidence="1">28 12/20/2015</strain>
    </source>
</reference>
<feature type="non-terminal residue" evidence="1">
    <location>
        <position position="533"/>
    </location>
</feature>
<name>A0ACA9NIU1_9GLOM</name>
<evidence type="ECO:0000313" key="2">
    <source>
        <dbReference type="Proteomes" id="UP000789366"/>
    </source>
</evidence>
<protein>
    <submittedName>
        <fullName evidence="1">15493_t:CDS:1</fullName>
    </submittedName>
</protein>
<proteinExistence type="predicted"/>
<organism evidence="1 2">
    <name type="scientific">Cetraspora pellucida</name>
    <dbReference type="NCBI Taxonomy" id="1433469"/>
    <lineage>
        <taxon>Eukaryota</taxon>
        <taxon>Fungi</taxon>
        <taxon>Fungi incertae sedis</taxon>
        <taxon>Mucoromycota</taxon>
        <taxon>Glomeromycotina</taxon>
        <taxon>Glomeromycetes</taxon>
        <taxon>Diversisporales</taxon>
        <taxon>Gigasporaceae</taxon>
        <taxon>Cetraspora</taxon>
    </lineage>
</organism>
<sequence length="533" mass="59974">LPCNSGRKLEILEQDPLILQTVNAIVELSRFKLGTIANNLTQLLEGVSQKPTATTTIISDLPTEVLQSQLFILKILSACTTHHWKFYRGTLQKELDALLKNSPEISPTSPTVNNEIPSVTNDQKSAPPASNYDGNARRFRPPRSWDDPPQLEEALATYILNVLSKFLHLMANQDDGIPGVGPASVGDASEIISEIYKNAGRVIFYISASNWNVVFSRIRNRISHLAAAGDNLAETAELRLLEVSDLNSKRLSMVLQAIWNWIEVFPAEFVTLCQTQRRMGGNPERLFEICNTLVTNNYPNSCKAFWPLQTMLLILCPDLLFSAAMHDKTSNANRKTQNQFLERLKNALRNNTRGQRGLADIAAICYVDICKASTYVNYSDSSTLRSIVPDIEDELKSKLFNPASPFPNENRVDHRLMTDCLTALFRLNPRKTQESLIPLCLQDNAPSAFKLVLVKSCNSIASEENRLPWNLQFSSMRSILAGPLRRLFQDIMSNGDRSVWNRYKAEKTEIILNLLRLYRTDPKLAIVGKESHD</sequence>
<dbReference type="Proteomes" id="UP000789366">
    <property type="component" value="Unassembled WGS sequence"/>
</dbReference>
<accession>A0ACA9NIU1</accession>